<keyword evidence="3" id="KW-0732">Signal</keyword>
<accession>A0A182NBF2</accession>
<feature type="region of interest" description="Disordered" evidence="1">
    <location>
        <begin position="173"/>
        <end position="384"/>
    </location>
</feature>
<organism evidence="4 5">
    <name type="scientific">Anopheles dirus</name>
    <dbReference type="NCBI Taxonomy" id="7168"/>
    <lineage>
        <taxon>Eukaryota</taxon>
        <taxon>Metazoa</taxon>
        <taxon>Ecdysozoa</taxon>
        <taxon>Arthropoda</taxon>
        <taxon>Hexapoda</taxon>
        <taxon>Insecta</taxon>
        <taxon>Pterygota</taxon>
        <taxon>Neoptera</taxon>
        <taxon>Endopterygota</taxon>
        <taxon>Diptera</taxon>
        <taxon>Nematocera</taxon>
        <taxon>Culicoidea</taxon>
        <taxon>Culicidae</taxon>
        <taxon>Anophelinae</taxon>
        <taxon>Anopheles</taxon>
    </lineage>
</organism>
<feature type="compositionally biased region" description="Low complexity" evidence="1">
    <location>
        <begin position="179"/>
        <end position="194"/>
    </location>
</feature>
<keyword evidence="2" id="KW-0812">Transmembrane</keyword>
<evidence type="ECO:0000256" key="3">
    <source>
        <dbReference type="SAM" id="SignalP"/>
    </source>
</evidence>
<keyword evidence="2" id="KW-0472">Membrane</keyword>
<dbReference type="EnsemblMetazoa" id="ADIR004980-RA">
    <property type="protein sequence ID" value="ADIR004980-PA"/>
    <property type="gene ID" value="ADIR004980"/>
</dbReference>
<feature type="region of interest" description="Disordered" evidence="1">
    <location>
        <begin position="419"/>
        <end position="505"/>
    </location>
</feature>
<feature type="region of interest" description="Disordered" evidence="1">
    <location>
        <begin position="650"/>
        <end position="671"/>
    </location>
</feature>
<reference evidence="4" key="2">
    <citation type="submission" date="2020-05" db="UniProtKB">
        <authorList>
            <consortium name="EnsemblMetazoa"/>
        </authorList>
    </citation>
    <scope>IDENTIFICATION</scope>
    <source>
        <strain evidence="4">WRAIR2</strain>
    </source>
</reference>
<evidence type="ECO:0000256" key="2">
    <source>
        <dbReference type="SAM" id="Phobius"/>
    </source>
</evidence>
<protein>
    <submittedName>
        <fullName evidence="4">Uncharacterized protein</fullName>
    </submittedName>
</protein>
<proteinExistence type="predicted"/>
<name>A0A182NBF2_9DIPT</name>
<feature type="compositionally biased region" description="Polar residues" evidence="1">
    <location>
        <begin position="345"/>
        <end position="366"/>
    </location>
</feature>
<feature type="region of interest" description="Disordered" evidence="1">
    <location>
        <begin position="38"/>
        <end position="70"/>
    </location>
</feature>
<evidence type="ECO:0000256" key="1">
    <source>
        <dbReference type="SAM" id="MobiDB-lite"/>
    </source>
</evidence>
<feature type="compositionally biased region" description="Polar residues" evidence="1">
    <location>
        <begin position="46"/>
        <end position="63"/>
    </location>
</feature>
<reference evidence="5" key="1">
    <citation type="submission" date="2013-03" db="EMBL/GenBank/DDBJ databases">
        <title>The Genome Sequence of Anopheles dirus WRAIR2.</title>
        <authorList>
            <consortium name="The Broad Institute Genomics Platform"/>
            <person name="Neafsey D.E."/>
            <person name="Walton C."/>
            <person name="Walker B."/>
            <person name="Young S.K."/>
            <person name="Zeng Q."/>
            <person name="Gargeya S."/>
            <person name="Fitzgerald M."/>
            <person name="Haas B."/>
            <person name="Abouelleil A."/>
            <person name="Allen A.W."/>
            <person name="Alvarado L."/>
            <person name="Arachchi H.M."/>
            <person name="Berlin A.M."/>
            <person name="Chapman S.B."/>
            <person name="Gainer-Dewar J."/>
            <person name="Goldberg J."/>
            <person name="Griggs A."/>
            <person name="Gujja S."/>
            <person name="Hansen M."/>
            <person name="Howarth C."/>
            <person name="Imamovic A."/>
            <person name="Ireland A."/>
            <person name="Larimer J."/>
            <person name="McCowan C."/>
            <person name="Murphy C."/>
            <person name="Pearson M."/>
            <person name="Poon T.W."/>
            <person name="Priest M."/>
            <person name="Roberts A."/>
            <person name="Saif S."/>
            <person name="Shea T."/>
            <person name="Sisk P."/>
            <person name="Sykes S."/>
            <person name="Wortman J."/>
            <person name="Nusbaum C."/>
            <person name="Birren B."/>
        </authorList>
    </citation>
    <scope>NUCLEOTIDE SEQUENCE [LARGE SCALE GENOMIC DNA]</scope>
    <source>
        <strain evidence="5">WRAIR2</strain>
    </source>
</reference>
<dbReference type="Proteomes" id="UP000075884">
    <property type="component" value="Unassembled WGS sequence"/>
</dbReference>
<dbReference type="VEuPathDB" id="VectorBase:ADIR004980"/>
<feature type="compositionally biased region" description="Polar residues" evidence="1">
    <location>
        <begin position="469"/>
        <end position="479"/>
    </location>
</feature>
<feature type="region of interest" description="Disordered" evidence="1">
    <location>
        <begin position="596"/>
        <end position="620"/>
    </location>
</feature>
<dbReference type="AlphaFoldDB" id="A0A182NBF2"/>
<keyword evidence="2" id="KW-1133">Transmembrane helix</keyword>
<dbReference type="STRING" id="7168.A0A182NBF2"/>
<keyword evidence="5" id="KW-1185">Reference proteome</keyword>
<feature type="chain" id="PRO_5008129674" evidence="3">
    <location>
        <begin position="27"/>
        <end position="762"/>
    </location>
</feature>
<evidence type="ECO:0000313" key="4">
    <source>
        <dbReference type="EnsemblMetazoa" id="ADIR004980-PA"/>
    </source>
</evidence>
<feature type="compositionally biased region" description="Pro residues" evidence="1">
    <location>
        <begin position="659"/>
        <end position="671"/>
    </location>
</feature>
<evidence type="ECO:0000313" key="5">
    <source>
        <dbReference type="Proteomes" id="UP000075884"/>
    </source>
</evidence>
<feature type="compositionally biased region" description="Low complexity" evidence="1">
    <location>
        <begin position="219"/>
        <end position="233"/>
    </location>
</feature>
<feature type="transmembrane region" description="Helical" evidence="2">
    <location>
        <begin position="687"/>
        <end position="707"/>
    </location>
</feature>
<feature type="compositionally biased region" description="Pro residues" evidence="1">
    <location>
        <begin position="596"/>
        <end position="608"/>
    </location>
</feature>
<sequence>MVNVMGHIMRSLVLVIFIQLFGYSEPKTIVFNSYSSADTPSDAPNRLQNATQSSVASETQQEASGSGGGSGTGFPFSIHPDFLSKPVPVGRPSVNGYKTPKYIVYPSYSQNSPNSVPYYNAPVAMDRFAPGEAYGGTIYKLKKQRQPANGGAASFASPIAAASFNSPVSVPSPAGALRPAASDNSPVSVPAPSSGGPPPPPPPSPGMQAAPIFMPTPVPSSGEESSSSSSAPTTEPPRAGPSIDSSEVILFPPNSHSGYLPPPSKATDKKPSTGPAVVYKPSGDLYKFPPNSNASYLPPSMERSKNPVTSYLPPPSGDFTGSDENPGPEPPSYKGSPELFKFPPNVNTDSNDWPADTGSSEHTGTSYVPAPSGDPGSASNLKPAMNNEWVNPTLHRFPPNMLSEYLPPGAKAAVSAVQPSATSYIPPPSGDPNGPVNLKPSMANAPINPGALFKFPPNDQAAYLPPQKPNSLSLATDTSYLPPPSGNPNSPANQIPPPKPSTNAYVPPAGLYRFPPNVQSQYLPPFNSPPRQNNAVTSYLPPASGIPGDDAIGTIPVGPGKPQYLPPRYPDNGPPAPMAPSKMPPMAMMQPMDAPPAMPPMDGPPSGPPTGMDADYDHHHHHHHDHDFPYLSGFDHDHYPDIIYDHDHFHHHHDEPMTTPAPPPPPPPAPETPRLKNYSYYYLSRTLWYVPLYFTLYFTLYVAILIIRSIARHKVNLPNQWVGNGRSFGSIRDLSDKEVQRKATMMANFTMQQIEDFREKYL</sequence>
<feature type="signal peptide" evidence="3">
    <location>
        <begin position="1"/>
        <end position="26"/>
    </location>
</feature>
<feature type="compositionally biased region" description="Pro residues" evidence="1">
    <location>
        <begin position="195"/>
        <end position="205"/>
    </location>
</feature>